<dbReference type="InterPro" id="IPR036860">
    <property type="entry name" value="SH2_dom_sf"/>
</dbReference>
<feature type="compositionally biased region" description="Basic and acidic residues" evidence="4">
    <location>
        <begin position="168"/>
        <end position="184"/>
    </location>
</feature>
<feature type="compositionally biased region" description="Polar residues" evidence="4">
    <location>
        <begin position="188"/>
        <end position="197"/>
    </location>
</feature>
<dbReference type="SUPFAM" id="SSF55550">
    <property type="entry name" value="SH2 domain"/>
    <property type="match status" value="1"/>
</dbReference>
<dbReference type="GO" id="GO:0001784">
    <property type="term" value="F:phosphotyrosine residue binding"/>
    <property type="evidence" value="ECO:0007669"/>
    <property type="project" value="InterPro"/>
</dbReference>
<dbReference type="GO" id="GO:0005085">
    <property type="term" value="F:guanyl-nucleotide exchange factor activity"/>
    <property type="evidence" value="ECO:0007669"/>
    <property type="project" value="UniProtKB-KW"/>
</dbReference>
<dbReference type="STRING" id="8187.ENSLCAP00010007754"/>
<gene>
    <name evidence="7" type="primary">SH2D3C</name>
</gene>
<dbReference type="CDD" id="cd10337">
    <property type="entry name" value="SH2_BCAR3"/>
    <property type="match status" value="1"/>
</dbReference>
<dbReference type="PRINTS" id="PR00401">
    <property type="entry name" value="SH2DOMAIN"/>
</dbReference>
<feature type="domain" description="Ras-GEF" evidence="6">
    <location>
        <begin position="618"/>
        <end position="886"/>
    </location>
</feature>
<dbReference type="GeneTree" id="ENSGT00940000154130"/>
<protein>
    <submittedName>
        <fullName evidence="7">SH2 domain containing 3C</fullName>
    </submittedName>
</protein>
<dbReference type="FunFam" id="3.30.505.10:FF:000013">
    <property type="entry name" value="SH2 domain-containing protein 3C isoform X1"/>
    <property type="match status" value="1"/>
</dbReference>
<reference evidence="7" key="2">
    <citation type="submission" date="2025-08" db="UniProtKB">
        <authorList>
            <consortium name="Ensembl"/>
        </authorList>
    </citation>
    <scope>IDENTIFICATION</scope>
</reference>
<dbReference type="Gene3D" id="3.30.505.10">
    <property type="entry name" value="SH2 domain"/>
    <property type="match status" value="1"/>
</dbReference>
<dbReference type="SUPFAM" id="SSF48366">
    <property type="entry name" value="Ras GEF"/>
    <property type="match status" value="1"/>
</dbReference>
<keyword evidence="2" id="KW-0344">Guanine-nucleotide releasing factor</keyword>
<evidence type="ECO:0000313" key="7">
    <source>
        <dbReference type="Ensembl" id="ENSLCAP00010007754.1"/>
    </source>
</evidence>
<evidence type="ECO:0000256" key="4">
    <source>
        <dbReference type="SAM" id="MobiDB-lite"/>
    </source>
</evidence>
<keyword evidence="1 3" id="KW-0727">SH2 domain</keyword>
<feature type="compositionally biased region" description="Low complexity" evidence="4">
    <location>
        <begin position="12"/>
        <end position="23"/>
    </location>
</feature>
<proteinExistence type="predicted"/>
<dbReference type="InterPro" id="IPR023578">
    <property type="entry name" value="Ras_GEF_dom_sf"/>
</dbReference>
<dbReference type="InParanoid" id="A0A4W6C2Q0"/>
<feature type="compositionally biased region" description="Low complexity" evidence="4">
    <location>
        <begin position="509"/>
        <end position="521"/>
    </location>
</feature>
<feature type="region of interest" description="Disordered" evidence="4">
    <location>
        <begin position="12"/>
        <end position="205"/>
    </location>
</feature>
<dbReference type="InterPro" id="IPR051853">
    <property type="entry name" value="SH2-Ras-GEF_adapter"/>
</dbReference>
<keyword evidence="8" id="KW-1185">Reference proteome</keyword>
<evidence type="ECO:0000256" key="1">
    <source>
        <dbReference type="ARBA" id="ARBA00022999"/>
    </source>
</evidence>
<dbReference type="Gene3D" id="1.10.840.10">
    <property type="entry name" value="Ras guanine-nucleotide exchange factors catalytic domain"/>
    <property type="match status" value="1"/>
</dbReference>
<feature type="region of interest" description="Disordered" evidence="4">
    <location>
        <begin position="390"/>
        <end position="427"/>
    </location>
</feature>
<dbReference type="InterPro" id="IPR001895">
    <property type="entry name" value="RASGEF_cat_dom"/>
</dbReference>
<reference evidence="7" key="3">
    <citation type="submission" date="2025-09" db="UniProtKB">
        <authorList>
            <consortium name="Ensembl"/>
        </authorList>
    </citation>
    <scope>IDENTIFICATION</scope>
</reference>
<dbReference type="PANTHER" id="PTHR14247">
    <property type="entry name" value="BREAST CANCER ANTI-ESTROGEN RESISTANCE PROTEIN 3 HOMOLOG-LIKE PROTEIN"/>
    <property type="match status" value="1"/>
</dbReference>
<dbReference type="Pfam" id="PF00617">
    <property type="entry name" value="RasGEF"/>
    <property type="match status" value="1"/>
</dbReference>
<name>A0A4W6C2Q0_LATCA</name>
<dbReference type="InterPro" id="IPR000980">
    <property type="entry name" value="SH2"/>
</dbReference>
<reference evidence="8" key="1">
    <citation type="submission" date="2015-09" db="EMBL/GenBank/DDBJ databases">
        <authorList>
            <person name="Sai Rama Sridatta P."/>
        </authorList>
    </citation>
    <scope>NUCLEOTIDE SEQUENCE [LARGE SCALE GENOMIC DNA]</scope>
</reference>
<evidence type="ECO:0000259" key="5">
    <source>
        <dbReference type="PROSITE" id="PS50001"/>
    </source>
</evidence>
<dbReference type="InterPro" id="IPR036964">
    <property type="entry name" value="RASGEF_cat_dom_sf"/>
</dbReference>
<dbReference type="PANTHER" id="PTHR14247:SF6">
    <property type="entry name" value="SH2 DOMAIN-CONTAINING PROTEIN 3C"/>
    <property type="match status" value="1"/>
</dbReference>
<evidence type="ECO:0000256" key="3">
    <source>
        <dbReference type="PROSITE-ProRule" id="PRU00191"/>
    </source>
</evidence>
<evidence type="ECO:0000313" key="8">
    <source>
        <dbReference type="Proteomes" id="UP000314980"/>
    </source>
</evidence>
<feature type="compositionally biased region" description="Polar residues" evidence="4">
    <location>
        <begin position="92"/>
        <end position="101"/>
    </location>
</feature>
<evidence type="ECO:0000259" key="6">
    <source>
        <dbReference type="PROSITE" id="PS50009"/>
    </source>
</evidence>
<dbReference type="PROSITE" id="PS50001">
    <property type="entry name" value="SH2"/>
    <property type="match status" value="1"/>
</dbReference>
<dbReference type="SMART" id="SM00252">
    <property type="entry name" value="SH2"/>
    <property type="match status" value="1"/>
</dbReference>
<dbReference type="Ensembl" id="ENSLCAT00010007943.1">
    <property type="protein sequence ID" value="ENSLCAP00010007754.1"/>
    <property type="gene ID" value="ENSLCAG00010003745.1"/>
</dbReference>
<dbReference type="PROSITE" id="PS50009">
    <property type="entry name" value="RASGEF_CAT"/>
    <property type="match status" value="1"/>
</dbReference>
<dbReference type="FunFam" id="1.10.840.10:FF:000007">
    <property type="entry name" value="SH2 domain containing 3C (Predicted)"/>
    <property type="match status" value="1"/>
</dbReference>
<dbReference type="Pfam" id="PF00017">
    <property type="entry name" value="SH2"/>
    <property type="match status" value="1"/>
</dbReference>
<dbReference type="AlphaFoldDB" id="A0A4W6C2Q0"/>
<dbReference type="Proteomes" id="UP000314980">
    <property type="component" value="Unassembled WGS sequence"/>
</dbReference>
<sequence>MLQHFVFVFISDFPSSLGGPSSSKKSKDKSNISRSQSQRPVQDKDHAPPRITAASFKETRDEAAGKADTRPDQHSLTDPKMQLKPTDELDVKTTQNVTSESEGVCEDVSPSGGPSATLQPETCKEQEITQAAADLNPEKMSSPPPSHESDHTESHEDDGLESGLVKTKTVETVEDNSEHTEVTKGPDGNQNSDSINSHMEPAESQADYVQFSKEKYLLESPPEKLRKELEEELKLSPADIRSHGWYHGHIPREVSETLVLRNGDFLVRDSLTSVGDYVLTCRWNNEVLHFKISKVLVKSNETKVQYMLETDSFDSVQELVRFYVGQRKPVSQSNGVHIYCPVSRTLPLRYLEATFSLSNSKQGSAYSPSSQRGAYIKRRSVTMTDGLTTEKMIPHSDSDSPSPVETPVAPPEPEPEPVPNCSPSTIHHHKDAMRNCAMSMDQIQEYRCPLSPVGETPLSPAYSAITRQRAHSGGRVLAVVPPSPVMRRSSDPQLSPSAGNNPPEHPAHTTHSAHSSPAHHPGYQSHSSETAGSYCDLRPCPAGPPKPPAKSYVERLRVEEGREEGAREEGEGMFCAPQVETASSFKPSRYESCLMPAENKPLEMSVLKRVKELLAEVDARTAAKHITMVDCSVARILGVTSEMQRMMGVSSGLELLTLPHGHQLRLDLLERFYTMSIMMAVDLLGCTGSTEERAALLHKTIQLAAELKSNLGNMFGFAAVMRALELPQISRLEQTWVTLRQRHTEGAILYEKKLKPFMKNMNDGKESSVLSNTSFPHIIPVLSLLERGVALGEALEPWESAEVGVDVVMYHLEAARTVAHHGGIYRTNAETKLQGVQERAEIHEIFQTEFQMRLLWGSRGSEGSQSERYEKFDKVLTALSHKLEPPVRHSEL</sequence>
<feature type="compositionally biased region" description="Basic and acidic residues" evidence="4">
    <location>
        <begin position="57"/>
        <end position="77"/>
    </location>
</feature>
<evidence type="ECO:0000256" key="2">
    <source>
        <dbReference type="PROSITE-ProRule" id="PRU00168"/>
    </source>
</evidence>
<dbReference type="GO" id="GO:0007264">
    <property type="term" value="P:small GTPase-mediated signal transduction"/>
    <property type="evidence" value="ECO:0007669"/>
    <property type="project" value="InterPro"/>
</dbReference>
<feature type="compositionally biased region" description="Pro residues" evidence="4">
    <location>
        <begin position="408"/>
        <end position="420"/>
    </location>
</feature>
<accession>A0A4W6C2Q0</accession>
<organism evidence="7 8">
    <name type="scientific">Lates calcarifer</name>
    <name type="common">Barramundi</name>
    <name type="synonym">Holocentrus calcarifer</name>
    <dbReference type="NCBI Taxonomy" id="8187"/>
    <lineage>
        <taxon>Eukaryota</taxon>
        <taxon>Metazoa</taxon>
        <taxon>Chordata</taxon>
        <taxon>Craniata</taxon>
        <taxon>Vertebrata</taxon>
        <taxon>Euteleostomi</taxon>
        <taxon>Actinopterygii</taxon>
        <taxon>Neopterygii</taxon>
        <taxon>Teleostei</taxon>
        <taxon>Neoteleostei</taxon>
        <taxon>Acanthomorphata</taxon>
        <taxon>Carangaria</taxon>
        <taxon>Carangaria incertae sedis</taxon>
        <taxon>Centropomidae</taxon>
        <taxon>Lates</taxon>
    </lineage>
</organism>
<feature type="region of interest" description="Disordered" evidence="4">
    <location>
        <begin position="468"/>
        <end position="552"/>
    </location>
</feature>
<dbReference type="InterPro" id="IPR044102">
    <property type="entry name" value="SH2_SHEP1/BCAR3/NSP1"/>
</dbReference>
<feature type="compositionally biased region" description="Polar residues" evidence="4">
    <location>
        <begin position="491"/>
        <end position="500"/>
    </location>
</feature>
<dbReference type="SMART" id="SM00147">
    <property type="entry name" value="RasGEF"/>
    <property type="match status" value="1"/>
</dbReference>
<feature type="domain" description="SH2" evidence="5">
    <location>
        <begin position="245"/>
        <end position="342"/>
    </location>
</feature>